<dbReference type="EnsemblPlants" id="Bo7g107840.1">
    <property type="protein sequence ID" value="Bo7g107840.1"/>
    <property type="gene ID" value="Bo7g107840"/>
</dbReference>
<accession>A0A0D3DFD6</accession>
<feature type="domain" description="NIF system FeS cluster assembly NifU N-terminal" evidence="1">
    <location>
        <begin position="157"/>
        <end position="222"/>
    </location>
</feature>
<dbReference type="eggNOG" id="KOG3361">
    <property type="taxonomic scope" value="Eukaryota"/>
</dbReference>
<protein>
    <recommendedName>
        <fullName evidence="1">NIF system FeS cluster assembly NifU N-terminal domain-containing protein</fullName>
    </recommendedName>
</protein>
<dbReference type="STRING" id="109376.A0A0D3DFD6"/>
<dbReference type="GO" id="GO:0016226">
    <property type="term" value="P:iron-sulfur cluster assembly"/>
    <property type="evidence" value="ECO:0007669"/>
    <property type="project" value="InterPro"/>
</dbReference>
<dbReference type="Pfam" id="PF01592">
    <property type="entry name" value="NifU_N"/>
    <property type="match status" value="1"/>
</dbReference>
<reference evidence="2" key="2">
    <citation type="submission" date="2015-03" db="UniProtKB">
        <authorList>
            <consortium name="EnsemblPlants"/>
        </authorList>
    </citation>
    <scope>IDENTIFICATION</scope>
</reference>
<dbReference type="Gramene" id="Bo7g107840.1">
    <property type="protein sequence ID" value="Bo7g107840.1"/>
    <property type="gene ID" value="Bo7g107840"/>
</dbReference>
<reference evidence="2 3" key="1">
    <citation type="journal article" date="2014" name="Genome Biol.">
        <title>Transcriptome and methylome profiling reveals relics of genome dominance in the mesopolyploid Brassica oleracea.</title>
        <authorList>
            <person name="Parkin I.A."/>
            <person name="Koh C."/>
            <person name="Tang H."/>
            <person name="Robinson S.J."/>
            <person name="Kagale S."/>
            <person name="Clarke W.E."/>
            <person name="Town C.D."/>
            <person name="Nixon J."/>
            <person name="Krishnakumar V."/>
            <person name="Bidwell S.L."/>
            <person name="Denoeud F."/>
            <person name="Belcram H."/>
            <person name="Links M.G."/>
            <person name="Just J."/>
            <person name="Clarke C."/>
            <person name="Bender T."/>
            <person name="Huebert T."/>
            <person name="Mason A.S."/>
            <person name="Pires J.C."/>
            <person name="Barker G."/>
            <person name="Moore J."/>
            <person name="Walley P.G."/>
            <person name="Manoli S."/>
            <person name="Batley J."/>
            <person name="Edwards D."/>
            <person name="Nelson M.N."/>
            <person name="Wang X."/>
            <person name="Paterson A.H."/>
            <person name="King G."/>
            <person name="Bancroft I."/>
            <person name="Chalhoub B."/>
            <person name="Sharpe A.G."/>
        </authorList>
    </citation>
    <scope>NUCLEOTIDE SEQUENCE</scope>
    <source>
        <strain evidence="2 3">cv. TO1000</strain>
    </source>
</reference>
<dbReference type="InterPro" id="IPR002871">
    <property type="entry name" value="NIF_FeS_clus_asmbl_NifU_N"/>
</dbReference>
<dbReference type="Proteomes" id="UP000032141">
    <property type="component" value="Chromosome C7"/>
</dbReference>
<evidence type="ECO:0000313" key="3">
    <source>
        <dbReference type="Proteomes" id="UP000032141"/>
    </source>
</evidence>
<dbReference type="PANTHER" id="PTHR10093">
    <property type="entry name" value="IRON-SULFUR CLUSTER ASSEMBLY ENZYME NIFU HOMOLOG"/>
    <property type="match status" value="1"/>
</dbReference>
<dbReference type="HOGENOM" id="CLU_951080_0_0_1"/>
<evidence type="ECO:0000313" key="2">
    <source>
        <dbReference type="EnsemblPlants" id="Bo7g107840.1"/>
    </source>
</evidence>
<dbReference type="OMA" id="HISPSCL"/>
<dbReference type="Gene3D" id="3.90.1010.10">
    <property type="match status" value="1"/>
</dbReference>
<sequence length="293" mass="32486">MSELERGTSQMTTTETHRTTTFLDLLRRQMSGVDRTRRKRTLKERLRFKGIGCCGPIRRLHQPNNTLHSPTTSSEDELETRFAPGSDIGAGASSGSGMNLATALEAERYNRGDPTEVDMTPTRVSLMRLLDETAERAVDEGRETEISTALTGNDTFCGSAIAASYLANEWVKGKAKEEVMSIKNAQVPEIAKHLSLPPVKLHCSMLAEDATKAALNDYKDTEQTVFFHISPSCLRQAMHPLQKFATRETRTILSNKLLEAVQMGTKSTVKALSSFPLLLYRCVSSIYVTFLHA</sequence>
<dbReference type="SUPFAM" id="SSF82649">
    <property type="entry name" value="SufE/NifU"/>
    <property type="match status" value="1"/>
</dbReference>
<evidence type="ECO:0000259" key="1">
    <source>
        <dbReference type="Pfam" id="PF01592"/>
    </source>
</evidence>
<dbReference type="GO" id="GO:0005506">
    <property type="term" value="F:iron ion binding"/>
    <property type="evidence" value="ECO:0007669"/>
    <property type="project" value="InterPro"/>
</dbReference>
<organism evidence="2 3">
    <name type="scientific">Brassica oleracea var. oleracea</name>
    <dbReference type="NCBI Taxonomy" id="109376"/>
    <lineage>
        <taxon>Eukaryota</taxon>
        <taxon>Viridiplantae</taxon>
        <taxon>Streptophyta</taxon>
        <taxon>Embryophyta</taxon>
        <taxon>Tracheophyta</taxon>
        <taxon>Spermatophyta</taxon>
        <taxon>Magnoliopsida</taxon>
        <taxon>eudicotyledons</taxon>
        <taxon>Gunneridae</taxon>
        <taxon>Pentapetalae</taxon>
        <taxon>rosids</taxon>
        <taxon>malvids</taxon>
        <taxon>Brassicales</taxon>
        <taxon>Brassicaceae</taxon>
        <taxon>Brassiceae</taxon>
        <taxon>Brassica</taxon>
    </lineage>
</organism>
<proteinExistence type="predicted"/>
<name>A0A0D3DFD6_BRAOL</name>
<keyword evidence="3" id="KW-1185">Reference proteome</keyword>
<dbReference type="GO" id="GO:0051536">
    <property type="term" value="F:iron-sulfur cluster binding"/>
    <property type="evidence" value="ECO:0007669"/>
    <property type="project" value="InterPro"/>
</dbReference>
<dbReference type="AlphaFoldDB" id="A0A0D3DFD6"/>